<dbReference type="Proteomes" id="UP000825729">
    <property type="component" value="Unassembled WGS sequence"/>
</dbReference>
<dbReference type="InterPro" id="IPR001179">
    <property type="entry name" value="PPIase_FKBP_dom"/>
</dbReference>
<evidence type="ECO:0000256" key="2">
    <source>
        <dbReference type="ARBA" id="ARBA00013194"/>
    </source>
</evidence>
<dbReference type="Gene3D" id="2.60.120.340">
    <property type="entry name" value="Nucleoplasmin core domain"/>
    <property type="match status" value="1"/>
</dbReference>
<evidence type="ECO:0000256" key="1">
    <source>
        <dbReference type="ARBA" id="ARBA00000971"/>
    </source>
</evidence>
<feature type="compositionally biased region" description="Basic and acidic residues" evidence="6">
    <location>
        <begin position="301"/>
        <end position="338"/>
    </location>
</feature>
<proteinExistence type="predicted"/>
<feature type="compositionally biased region" description="Basic and acidic residues" evidence="6">
    <location>
        <begin position="240"/>
        <end position="262"/>
    </location>
</feature>
<protein>
    <recommendedName>
        <fullName evidence="2 5">peptidylprolyl isomerase</fullName>
        <ecNumber evidence="2 5">5.2.1.8</ecNumber>
    </recommendedName>
</protein>
<accession>A0AAV7EC79</accession>
<evidence type="ECO:0000256" key="6">
    <source>
        <dbReference type="SAM" id="MobiDB-lite"/>
    </source>
</evidence>
<evidence type="ECO:0000256" key="3">
    <source>
        <dbReference type="ARBA" id="ARBA00023110"/>
    </source>
</evidence>
<evidence type="ECO:0000259" key="7">
    <source>
        <dbReference type="PROSITE" id="PS50059"/>
    </source>
</evidence>
<keyword evidence="4 5" id="KW-0413">Isomerase</keyword>
<organism evidence="8 9">
    <name type="scientific">Aristolochia fimbriata</name>
    <name type="common">White veined hardy Dutchman's pipe vine</name>
    <dbReference type="NCBI Taxonomy" id="158543"/>
    <lineage>
        <taxon>Eukaryota</taxon>
        <taxon>Viridiplantae</taxon>
        <taxon>Streptophyta</taxon>
        <taxon>Embryophyta</taxon>
        <taxon>Tracheophyta</taxon>
        <taxon>Spermatophyta</taxon>
        <taxon>Magnoliopsida</taxon>
        <taxon>Magnoliidae</taxon>
        <taxon>Piperales</taxon>
        <taxon>Aristolochiaceae</taxon>
        <taxon>Aristolochia</taxon>
    </lineage>
</organism>
<feature type="compositionally biased region" description="Basic and acidic residues" evidence="6">
    <location>
        <begin position="384"/>
        <end position="405"/>
    </location>
</feature>
<gene>
    <name evidence="8" type="ORF">H6P81_016721</name>
</gene>
<dbReference type="InterPro" id="IPR041232">
    <property type="entry name" value="NPL"/>
</dbReference>
<dbReference type="InterPro" id="IPR046357">
    <property type="entry name" value="PPIase_dom_sf"/>
</dbReference>
<name>A0AAV7EC79_ARIFI</name>
<dbReference type="Gene3D" id="3.10.50.40">
    <property type="match status" value="1"/>
</dbReference>
<feature type="region of interest" description="Disordered" evidence="6">
    <location>
        <begin position="93"/>
        <end position="412"/>
    </location>
</feature>
<evidence type="ECO:0000313" key="8">
    <source>
        <dbReference type="EMBL" id="KAG9445381.1"/>
    </source>
</evidence>
<feature type="compositionally biased region" description="Acidic residues" evidence="6">
    <location>
        <begin position="123"/>
        <end position="147"/>
    </location>
</feature>
<keyword evidence="9" id="KW-1185">Reference proteome</keyword>
<dbReference type="SUPFAM" id="SSF54534">
    <property type="entry name" value="FKBP-like"/>
    <property type="match status" value="1"/>
</dbReference>
<dbReference type="PANTHER" id="PTHR43811:SF19">
    <property type="entry name" value="39 KDA FK506-BINDING NUCLEAR PROTEIN"/>
    <property type="match status" value="1"/>
</dbReference>
<reference evidence="8 9" key="1">
    <citation type="submission" date="2021-07" db="EMBL/GenBank/DDBJ databases">
        <title>The Aristolochia fimbriata genome: insights into angiosperm evolution, floral development and chemical biosynthesis.</title>
        <authorList>
            <person name="Jiao Y."/>
        </authorList>
    </citation>
    <scope>NUCLEOTIDE SEQUENCE [LARGE SCALE GENOMIC DNA]</scope>
    <source>
        <strain evidence="8">IBCAS-2021</strain>
        <tissue evidence="8">Leaf</tissue>
    </source>
</reference>
<evidence type="ECO:0000313" key="9">
    <source>
        <dbReference type="Proteomes" id="UP000825729"/>
    </source>
</evidence>
<feature type="compositionally biased region" description="Acidic residues" evidence="6">
    <location>
        <begin position="98"/>
        <end position="116"/>
    </location>
</feature>
<evidence type="ECO:0000256" key="5">
    <source>
        <dbReference type="PROSITE-ProRule" id="PRU00277"/>
    </source>
</evidence>
<dbReference type="AlphaFoldDB" id="A0AAV7EC79"/>
<feature type="domain" description="PPIase FKBP-type" evidence="7">
    <location>
        <begin position="437"/>
        <end position="523"/>
    </location>
</feature>
<dbReference type="EC" id="5.2.1.8" evidence="2 5"/>
<keyword evidence="3 5" id="KW-0697">Rotamase</keyword>
<dbReference type="EMBL" id="JAINDJ010000006">
    <property type="protein sequence ID" value="KAG9445381.1"/>
    <property type="molecule type" value="Genomic_DNA"/>
</dbReference>
<dbReference type="PANTHER" id="PTHR43811">
    <property type="entry name" value="FKBP-TYPE PEPTIDYL-PROLYL CIS-TRANS ISOMERASE FKPA"/>
    <property type="match status" value="1"/>
</dbReference>
<dbReference type="Pfam" id="PF17800">
    <property type="entry name" value="NPL"/>
    <property type="match status" value="1"/>
</dbReference>
<dbReference type="PROSITE" id="PS50059">
    <property type="entry name" value="FKBP_PPIASE"/>
    <property type="match status" value="1"/>
</dbReference>
<feature type="compositionally biased region" description="Basic and acidic residues" evidence="6">
    <location>
        <begin position="160"/>
        <end position="169"/>
    </location>
</feature>
<dbReference type="FunFam" id="3.10.50.40:FF:000006">
    <property type="entry name" value="Peptidyl-prolyl cis-trans isomerase"/>
    <property type="match status" value="1"/>
</dbReference>
<feature type="compositionally biased region" description="Polar residues" evidence="6">
    <location>
        <begin position="276"/>
        <end position="285"/>
    </location>
</feature>
<sequence>MAFWGVEVKPGKPYVHHYDEERGRLHVSQATLGNGSSSKKSLVQCSVGDGAPVLLCALLPEKVESCSLSLEFEEADEVTFSVDGPRSVHLTGFYFGADNDDDRDSDDSDSYNEDMEMGQSSEYDTEDEEEYEEGFLDEDEDDGEDFEMFSQRPNSGVVIEEIHDEEKTVNGENAQKRPKKKFQNSDSDGKNDSQKQIVLKGASTPVLESEDEDGFPIAPMANGQNGVSRGKVNQVYKKKKNEEKSTDVDVDRVLKSKRKMDDIEQDTNLAMEPSEQVDSLPQSNRSTAEKEGKAKKKKKQKSTEGKTPEHKEALSVDIHKENVVNENHSDIPSTDKIENAQIGNTSNGVEEAADASAEAKITEGKKKKKKKSKSNNDDASVESTKSRELAVSEKKPVKKIEDQKSKVQPSKSRTYANGMVVEELYIGKPDGKRASLGKKVSVRYVGKLKNGKIFDSNISGKPFKFRLGIGEVIKGWDVGVEGMRIGDKRRLTIPPSMGYGSKGVGAIPANSWLIFDVELVDVQ</sequence>
<evidence type="ECO:0000256" key="4">
    <source>
        <dbReference type="ARBA" id="ARBA00023235"/>
    </source>
</evidence>
<comment type="caution">
    <text evidence="8">The sequence shown here is derived from an EMBL/GenBank/DDBJ whole genome shotgun (WGS) entry which is preliminary data.</text>
</comment>
<dbReference type="GO" id="GO:0003755">
    <property type="term" value="F:peptidyl-prolyl cis-trans isomerase activity"/>
    <property type="evidence" value="ECO:0007669"/>
    <property type="project" value="UniProtKB-KW"/>
</dbReference>
<dbReference type="Pfam" id="PF00254">
    <property type="entry name" value="FKBP_C"/>
    <property type="match status" value="1"/>
</dbReference>
<comment type="catalytic activity">
    <reaction evidence="1 5">
        <text>[protein]-peptidylproline (omega=180) = [protein]-peptidylproline (omega=0)</text>
        <dbReference type="Rhea" id="RHEA:16237"/>
        <dbReference type="Rhea" id="RHEA-COMP:10747"/>
        <dbReference type="Rhea" id="RHEA-COMP:10748"/>
        <dbReference type="ChEBI" id="CHEBI:83833"/>
        <dbReference type="ChEBI" id="CHEBI:83834"/>
        <dbReference type="EC" id="5.2.1.8"/>
    </reaction>
</comment>
<dbReference type="GO" id="GO:0005634">
    <property type="term" value="C:nucleus"/>
    <property type="evidence" value="ECO:0007669"/>
    <property type="project" value="UniProtKB-ARBA"/>
</dbReference>